<dbReference type="PANTHER" id="PTHR12911:SF8">
    <property type="entry name" value="KLAROID PROTEIN-RELATED"/>
    <property type="match status" value="1"/>
</dbReference>
<feature type="compositionally biased region" description="Polar residues" evidence="6">
    <location>
        <begin position="161"/>
        <end position="176"/>
    </location>
</feature>
<keyword evidence="2" id="KW-0812">Transmembrane</keyword>
<dbReference type="InterPro" id="IPR012919">
    <property type="entry name" value="SUN_dom"/>
</dbReference>
<feature type="domain" description="SUN" evidence="7">
    <location>
        <begin position="844"/>
        <end position="1048"/>
    </location>
</feature>
<dbReference type="InterPro" id="IPR045119">
    <property type="entry name" value="SUN1-5"/>
</dbReference>
<gene>
    <name evidence="8" type="ORF">FALBO_2970</name>
</gene>
<feature type="compositionally biased region" description="Acidic residues" evidence="6">
    <location>
        <begin position="274"/>
        <end position="291"/>
    </location>
</feature>
<reference evidence="8 9" key="1">
    <citation type="submission" date="2020-01" db="EMBL/GenBank/DDBJ databases">
        <title>Identification and distribution of gene clusters putatively required for synthesis of sphingolipid metabolism inhibitors in phylogenetically diverse species of the filamentous fungus Fusarium.</title>
        <authorList>
            <person name="Kim H.-S."/>
            <person name="Busman M."/>
            <person name="Brown D.W."/>
            <person name="Divon H."/>
            <person name="Uhlig S."/>
            <person name="Proctor R.H."/>
        </authorList>
    </citation>
    <scope>NUCLEOTIDE SEQUENCE [LARGE SCALE GENOMIC DNA]</scope>
    <source>
        <strain evidence="8 9">NRRL 20459</strain>
    </source>
</reference>
<feature type="compositionally biased region" description="Basic and acidic residues" evidence="6">
    <location>
        <begin position="308"/>
        <end position="321"/>
    </location>
</feature>
<feature type="region of interest" description="Disordered" evidence="6">
    <location>
        <begin position="80"/>
        <end position="331"/>
    </location>
</feature>
<dbReference type="GO" id="GO:0043495">
    <property type="term" value="F:protein-membrane adaptor activity"/>
    <property type="evidence" value="ECO:0007669"/>
    <property type="project" value="TreeGrafter"/>
</dbReference>
<evidence type="ECO:0000256" key="2">
    <source>
        <dbReference type="ARBA" id="ARBA00022692"/>
    </source>
</evidence>
<name>A0A8H4PGD8_9HYPO</name>
<dbReference type="EMBL" id="JAADYS010000390">
    <property type="protein sequence ID" value="KAF4470133.1"/>
    <property type="molecule type" value="Genomic_DNA"/>
</dbReference>
<dbReference type="PANTHER" id="PTHR12911">
    <property type="entry name" value="SAD1/UNC-84-LIKE PROTEIN-RELATED"/>
    <property type="match status" value="1"/>
</dbReference>
<dbReference type="Proteomes" id="UP000554235">
    <property type="component" value="Unassembled WGS sequence"/>
</dbReference>
<feature type="compositionally biased region" description="Polar residues" evidence="6">
    <location>
        <begin position="187"/>
        <end position="206"/>
    </location>
</feature>
<evidence type="ECO:0000256" key="3">
    <source>
        <dbReference type="ARBA" id="ARBA00022989"/>
    </source>
</evidence>
<organism evidence="8 9">
    <name type="scientific">Fusarium albosuccineum</name>
    <dbReference type="NCBI Taxonomy" id="1237068"/>
    <lineage>
        <taxon>Eukaryota</taxon>
        <taxon>Fungi</taxon>
        <taxon>Dikarya</taxon>
        <taxon>Ascomycota</taxon>
        <taxon>Pezizomycotina</taxon>
        <taxon>Sordariomycetes</taxon>
        <taxon>Hypocreomycetidae</taxon>
        <taxon>Hypocreales</taxon>
        <taxon>Nectriaceae</taxon>
        <taxon>Fusarium</taxon>
        <taxon>Fusarium decemcellulare species complex</taxon>
    </lineage>
</organism>
<dbReference type="PROSITE" id="PS51469">
    <property type="entry name" value="SUN"/>
    <property type="match status" value="1"/>
</dbReference>
<protein>
    <submittedName>
        <fullName evidence="8">Spindle pole body-associated sad1</fullName>
    </submittedName>
</protein>
<keyword evidence="9" id="KW-1185">Reference proteome</keyword>
<evidence type="ECO:0000256" key="4">
    <source>
        <dbReference type="ARBA" id="ARBA00023136"/>
    </source>
</evidence>
<sequence>MPPRPSSVRRSTRFSSREPEQATTSNSPNALVRPQLPPLQGTPSSRRQYTYGSGVEPPPRPMGGLQRMDLNTAVNEALSRRDDAGVFVRPPKPQQASATGAEGNQVSRGNTQRGTVAAGPSNAPGQAIAGSDADSSRSFGMESDYYEDATIGSALAPTPAPQTRQAVSKSTTQNQRYAPEERDSQPPRLQNRLTSASTRPSQSRVDQQMGARRANLARRQDSYESDEEEQEEDRRERRNTQVAHEKKTNTPAPDRMRRTKSTQLRPQKLPAQEQQDEESEESEDFDDDQDTAGDARRARVTGTQRLQRQPDRSSQNKDFFTKRRTGQSTAANGGLFAQAKDINKRITSLDKVNEIADDPHERDLAIQQEIREAEEQIARERAEREERAQIRAGQETWKQILMQLLARVLSMWPFRWVRALFENRQPNDFDDFDEDEHNRDGPVEWWRLLHPMTYMRALQWLCETITDHAVDFLNKISGLRIPRRSQAAATVGWFALGAFGLIIGTVWVKSPSFGPGLPAFPSMGSMPSTGIHLPSPSGLVGRLGSIIPTVSWPSWGQDEEDLGIWEDEGNPVGFETFLKTYEKAIGSLKRDGKLHNAAIKKLEAIVPRVVHTELVNGRPVIAQDFWHALRDLLKEDGTFFSFDKHNGEYDVASNRQWQAMVARLTKDPSFTSKLNKSVAGAYEDLEKKMPNFWDAWVKNNQDKIEAILDKVSDKRQSAGSGHEFDERLSQIVNEQLKGKNQAILSRDEFIKRLEKDLGTHRAEILAELKELKTQMEEHVLTSIRTATMRAPDSVSKAEITSLVKGIVDKALADASLEATAEGKIYSNWDTVLRNHVNYFGIGAGATIDARRTDPTWDPWNRGIAPEEALQKGIAGLNPNPPIAALRPWSEEGDCWCAARSVNHRNNTYSAAISVQLGHLVVPEHVVIEHILPKMTTDGNARPKHIEVWASFEDPEERARVRDYAFTHIPDDNGAWDFEAPNYGPSFVKISQFMYESVNLHNGVHIHGLARGLIDMNVPTDHVIIRSVSNYGASTHTCFYRVRLLGKGPEGEEEMTS</sequence>
<comment type="caution">
    <text evidence="8">The sequence shown here is derived from an EMBL/GenBank/DDBJ whole genome shotgun (WGS) entry which is preliminary data.</text>
</comment>
<evidence type="ECO:0000256" key="5">
    <source>
        <dbReference type="SAM" id="Coils"/>
    </source>
</evidence>
<dbReference type="AlphaFoldDB" id="A0A8H4PGD8"/>
<feature type="region of interest" description="Disordered" evidence="6">
    <location>
        <begin position="1"/>
        <end position="67"/>
    </location>
</feature>
<evidence type="ECO:0000256" key="6">
    <source>
        <dbReference type="SAM" id="MobiDB-lite"/>
    </source>
</evidence>
<feature type="compositionally biased region" description="Polar residues" evidence="6">
    <location>
        <begin position="94"/>
        <end position="114"/>
    </location>
</feature>
<evidence type="ECO:0000256" key="1">
    <source>
        <dbReference type="ARBA" id="ARBA00004370"/>
    </source>
</evidence>
<feature type="coiled-coil region" evidence="5">
    <location>
        <begin position="363"/>
        <end position="390"/>
    </location>
</feature>
<dbReference type="OrthoDB" id="342281at2759"/>
<evidence type="ECO:0000313" key="8">
    <source>
        <dbReference type="EMBL" id="KAF4470133.1"/>
    </source>
</evidence>
<keyword evidence="3" id="KW-1133">Transmembrane helix</keyword>
<accession>A0A8H4PGD8</accession>
<comment type="subcellular location">
    <subcellularLocation>
        <location evidence="1">Membrane</location>
    </subcellularLocation>
</comment>
<proteinExistence type="predicted"/>
<dbReference type="Gene3D" id="2.60.120.260">
    <property type="entry name" value="Galactose-binding domain-like"/>
    <property type="match status" value="1"/>
</dbReference>
<feature type="compositionally biased region" description="Basic and acidic residues" evidence="6">
    <location>
        <begin position="232"/>
        <end position="248"/>
    </location>
</feature>
<feature type="compositionally biased region" description="Polar residues" evidence="6">
    <location>
        <begin position="41"/>
        <end position="51"/>
    </location>
</feature>
<evidence type="ECO:0000313" key="9">
    <source>
        <dbReference type="Proteomes" id="UP000554235"/>
    </source>
</evidence>
<keyword evidence="4" id="KW-0472">Membrane</keyword>
<keyword evidence="5" id="KW-0175">Coiled coil</keyword>
<dbReference type="GO" id="GO:0034993">
    <property type="term" value="C:meiotic nuclear membrane microtubule tethering complex"/>
    <property type="evidence" value="ECO:0007669"/>
    <property type="project" value="TreeGrafter"/>
</dbReference>
<evidence type="ECO:0000259" key="7">
    <source>
        <dbReference type="PROSITE" id="PS51469"/>
    </source>
</evidence>